<dbReference type="RefSeq" id="WP_345622190.1">
    <property type="nucleotide sequence ID" value="NZ_BAABIG010000052.1"/>
</dbReference>
<accession>A0ABP9CLP5</accession>
<feature type="region of interest" description="Disordered" evidence="1">
    <location>
        <begin position="110"/>
        <end position="130"/>
    </location>
</feature>
<organism evidence="2 3">
    <name type="scientific">Streptomyces ziwulingensis</name>
    <dbReference type="NCBI Taxonomy" id="1045501"/>
    <lineage>
        <taxon>Bacteria</taxon>
        <taxon>Bacillati</taxon>
        <taxon>Actinomycetota</taxon>
        <taxon>Actinomycetes</taxon>
        <taxon>Kitasatosporales</taxon>
        <taxon>Streptomycetaceae</taxon>
        <taxon>Streptomyces</taxon>
    </lineage>
</organism>
<evidence type="ECO:0000256" key="1">
    <source>
        <dbReference type="SAM" id="MobiDB-lite"/>
    </source>
</evidence>
<dbReference type="Proteomes" id="UP001501265">
    <property type="component" value="Unassembled WGS sequence"/>
</dbReference>
<dbReference type="EMBL" id="BAABIG010000052">
    <property type="protein sequence ID" value="GAA4811605.1"/>
    <property type="molecule type" value="Genomic_DNA"/>
</dbReference>
<evidence type="ECO:0000313" key="3">
    <source>
        <dbReference type="Proteomes" id="UP001501265"/>
    </source>
</evidence>
<name>A0ABP9CLP5_9ACTN</name>
<gene>
    <name evidence="2" type="ORF">GCM10023220_48320</name>
</gene>
<dbReference type="InterPro" id="IPR045428">
    <property type="entry name" value="EACC1"/>
</dbReference>
<proteinExistence type="predicted"/>
<protein>
    <submittedName>
        <fullName evidence="2">Uncharacterized protein</fullName>
    </submittedName>
</protein>
<evidence type="ECO:0000313" key="2">
    <source>
        <dbReference type="EMBL" id="GAA4811605.1"/>
    </source>
</evidence>
<comment type="caution">
    <text evidence="2">The sequence shown here is derived from an EMBL/GenBank/DDBJ whole genome shotgun (WGS) entry which is preliminary data.</text>
</comment>
<sequence length="130" mass="13853">MLVEMRMGDGSGLAAADLHRWLRQDPRMRQHAEVSLRSSRPDLPTMGSWDVVDVVLGQGIAALNLALSYAAWRATRPAAPAVTLTVDGRSVTVSGRCDDAAVRRIVELLGTGPDGTARPESGSTDDMEPA</sequence>
<dbReference type="Pfam" id="PF19953">
    <property type="entry name" value="EACC1"/>
    <property type="match status" value="1"/>
</dbReference>
<reference evidence="3" key="1">
    <citation type="journal article" date="2019" name="Int. J. Syst. Evol. Microbiol.">
        <title>The Global Catalogue of Microorganisms (GCM) 10K type strain sequencing project: providing services to taxonomists for standard genome sequencing and annotation.</title>
        <authorList>
            <consortium name="The Broad Institute Genomics Platform"/>
            <consortium name="The Broad Institute Genome Sequencing Center for Infectious Disease"/>
            <person name="Wu L."/>
            <person name="Ma J."/>
        </authorList>
    </citation>
    <scope>NUCLEOTIDE SEQUENCE [LARGE SCALE GENOMIC DNA]</scope>
    <source>
        <strain evidence="3">JCM 18081</strain>
    </source>
</reference>
<keyword evidence="3" id="KW-1185">Reference proteome</keyword>